<name>A0A9P0T2R8_PIEBR</name>
<dbReference type="EMBL" id="CALOZG010000003">
    <property type="protein sequence ID" value="CAH4006119.1"/>
    <property type="molecule type" value="Genomic_DNA"/>
</dbReference>
<comment type="caution">
    <text evidence="1">The sequence shown here is derived from an EMBL/GenBank/DDBJ whole genome shotgun (WGS) entry which is preliminary data.</text>
</comment>
<evidence type="ECO:0000313" key="2">
    <source>
        <dbReference type="Proteomes" id="UP001152562"/>
    </source>
</evidence>
<proteinExistence type="predicted"/>
<evidence type="ECO:0000313" key="1">
    <source>
        <dbReference type="EMBL" id="CAH4006119.1"/>
    </source>
</evidence>
<keyword evidence="2" id="KW-1185">Reference proteome</keyword>
<organism evidence="1 2">
    <name type="scientific">Pieris brassicae</name>
    <name type="common">White butterfly</name>
    <name type="synonym">Large white butterfly</name>
    <dbReference type="NCBI Taxonomy" id="7116"/>
    <lineage>
        <taxon>Eukaryota</taxon>
        <taxon>Metazoa</taxon>
        <taxon>Ecdysozoa</taxon>
        <taxon>Arthropoda</taxon>
        <taxon>Hexapoda</taxon>
        <taxon>Insecta</taxon>
        <taxon>Pterygota</taxon>
        <taxon>Neoptera</taxon>
        <taxon>Endopterygota</taxon>
        <taxon>Lepidoptera</taxon>
        <taxon>Glossata</taxon>
        <taxon>Ditrysia</taxon>
        <taxon>Papilionoidea</taxon>
        <taxon>Pieridae</taxon>
        <taxon>Pierinae</taxon>
        <taxon>Pieris</taxon>
    </lineage>
</organism>
<gene>
    <name evidence="1" type="ORF">PIBRA_LOCUS2937</name>
</gene>
<dbReference type="Proteomes" id="UP001152562">
    <property type="component" value="Unassembled WGS sequence"/>
</dbReference>
<sequence length="93" mass="10461">MSMYGWRVVNAVGWGDNRRCTGRLWGMGCWGRRRREASEAAIDEARTRLAHLATAAHTATMSILKPHQLYSQAFELSTAFVIEKARLVAVINL</sequence>
<dbReference type="AlphaFoldDB" id="A0A9P0T2R8"/>
<reference evidence="1" key="1">
    <citation type="submission" date="2022-05" db="EMBL/GenBank/DDBJ databases">
        <authorList>
            <person name="Okamura Y."/>
        </authorList>
    </citation>
    <scope>NUCLEOTIDE SEQUENCE</scope>
</reference>
<accession>A0A9P0T2R8</accession>
<protein>
    <submittedName>
        <fullName evidence="1">Uncharacterized protein</fullName>
    </submittedName>
</protein>